<name>A0A7L4ZDQ0_9FLAO</name>
<feature type="domain" description="Putative auto-transporter adhesin head GIN" evidence="2">
    <location>
        <begin position="37"/>
        <end position="192"/>
    </location>
</feature>
<dbReference type="OrthoDB" id="1199610at2"/>
<dbReference type="Pfam" id="PF10988">
    <property type="entry name" value="DUF2807"/>
    <property type="match status" value="1"/>
</dbReference>
<dbReference type="EMBL" id="CP019288">
    <property type="protein sequence ID" value="QHI34918.1"/>
    <property type="molecule type" value="Genomic_DNA"/>
</dbReference>
<gene>
    <name evidence="3" type="ORF">IMCC3317_02630</name>
</gene>
<evidence type="ECO:0000313" key="3">
    <source>
        <dbReference type="EMBL" id="QHI34918.1"/>
    </source>
</evidence>
<reference evidence="3 4" key="1">
    <citation type="journal article" date="2013" name="Int. J. Syst. Evol. Microbiol.">
        <title>Kordia antarctica sp. nov., isolated from Antarctic seawater.</title>
        <authorList>
            <person name="Baek K."/>
            <person name="Choi A."/>
            <person name="Kang I."/>
            <person name="Lee K."/>
            <person name="Cho J.C."/>
        </authorList>
    </citation>
    <scope>NUCLEOTIDE SEQUENCE [LARGE SCALE GENOMIC DNA]</scope>
    <source>
        <strain evidence="3 4">IMCC3317</strain>
    </source>
</reference>
<dbReference type="AlphaFoldDB" id="A0A7L4ZDQ0"/>
<organism evidence="3 4">
    <name type="scientific">Kordia antarctica</name>
    <dbReference type="NCBI Taxonomy" id="1218801"/>
    <lineage>
        <taxon>Bacteria</taxon>
        <taxon>Pseudomonadati</taxon>
        <taxon>Bacteroidota</taxon>
        <taxon>Flavobacteriia</taxon>
        <taxon>Flavobacteriales</taxon>
        <taxon>Flavobacteriaceae</taxon>
        <taxon>Kordia</taxon>
    </lineage>
</organism>
<dbReference type="Proteomes" id="UP000464657">
    <property type="component" value="Chromosome"/>
</dbReference>
<protein>
    <recommendedName>
        <fullName evidence="2">Putative auto-transporter adhesin head GIN domain-containing protein</fullName>
    </recommendedName>
</protein>
<accession>A0A7L4ZDQ0</accession>
<proteinExistence type="predicted"/>
<keyword evidence="4" id="KW-1185">Reference proteome</keyword>
<evidence type="ECO:0000313" key="4">
    <source>
        <dbReference type="Proteomes" id="UP000464657"/>
    </source>
</evidence>
<feature type="signal peptide" evidence="1">
    <location>
        <begin position="1"/>
        <end position="19"/>
    </location>
</feature>
<feature type="chain" id="PRO_5029545768" description="Putative auto-transporter adhesin head GIN domain-containing protein" evidence="1">
    <location>
        <begin position="20"/>
        <end position="297"/>
    </location>
</feature>
<dbReference type="InterPro" id="IPR021255">
    <property type="entry name" value="DUF2807"/>
</dbReference>
<dbReference type="KEGG" id="kan:IMCC3317_02630"/>
<evidence type="ECO:0000259" key="2">
    <source>
        <dbReference type="Pfam" id="PF10988"/>
    </source>
</evidence>
<sequence>MKKLLLLLLLIGFSGMAQTKGNKKIITRTFPLENVQRIKINFYAKVTIDQSAKEGMTITTDENLFDLIDTELVGNTLHLDQKEWIQPSQKAIITIGAPNIRHVETGTHDVTKIINVDNEYLQLTSPIGTVILERKTKELRLGIELASVDASKLIAENAFINIWSWGNAKVNVTNMLHAEVSNSGKLIYVNSPKNIQKKTKNDGQIVSLAANETIKNPDAEWIHFKIKNNNSNRNHFFVVGPKKDGTKFSYGFPMMPNAVRKENWTVGTKIYKTNSLGIRNLLITIKKEDADTTVKLF</sequence>
<dbReference type="RefSeq" id="WP_160127702.1">
    <property type="nucleotide sequence ID" value="NZ_CP019288.1"/>
</dbReference>
<dbReference type="Gene3D" id="2.160.20.120">
    <property type="match status" value="1"/>
</dbReference>
<evidence type="ECO:0000256" key="1">
    <source>
        <dbReference type="SAM" id="SignalP"/>
    </source>
</evidence>
<keyword evidence="1" id="KW-0732">Signal</keyword>